<evidence type="ECO:0000313" key="2">
    <source>
        <dbReference type="EMBL" id="TWF79478.1"/>
    </source>
</evidence>
<sequence>MSNPLSNLDSFISELTEDIDQTIAQAAPQNQEQALVGTQEVGPQVSEQVQATDTDTNTIGGAGGNASADGGDGGESFAIGGSTGDFRQDGEVNIAFDGNDAGDAASVGGAGGFGGVADASGGDADADVEVEAEQENNQSNNLDQDLEGEQDADADLDADNEADQEEEVEEIDV</sequence>
<feature type="region of interest" description="Disordered" evidence="1">
    <location>
        <begin position="49"/>
        <end position="173"/>
    </location>
</feature>
<name>A0A561SX84_9PSEU</name>
<feature type="compositionally biased region" description="Gly residues" evidence="1">
    <location>
        <begin position="60"/>
        <end position="74"/>
    </location>
</feature>
<feature type="compositionally biased region" description="Acidic residues" evidence="1">
    <location>
        <begin position="124"/>
        <end position="134"/>
    </location>
</feature>
<dbReference type="RefSeq" id="WP_147258331.1">
    <property type="nucleotide sequence ID" value="NZ_VIWU01000001.1"/>
</dbReference>
<keyword evidence="3" id="KW-1185">Reference proteome</keyword>
<evidence type="ECO:0000256" key="1">
    <source>
        <dbReference type="SAM" id="MobiDB-lite"/>
    </source>
</evidence>
<dbReference type="EMBL" id="VIWU01000001">
    <property type="protein sequence ID" value="TWF79478.1"/>
    <property type="molecule type" value="Genomic_DNA"/>
</dbReference>
<comment type="caution">
    <text evidence="2">The sequence shown here is derived from an EMBL/GenBank/DDBJ whole genome shotgun (WGS) entry which is preliminary data.</text>
</comment>
<dbReference type="AlphaFoldDB" id="A0A561SX84"/>
<reference evidence="2 3" key="1">
    <citation type="submission" date="2019-06" db="EMBL/GenBank/DDBJ databases">
        <title>Sequencing the genomes of 1000 actinobacteria strains.</title>
        <authorList>
            <person name="Klenk H.-P."/>
        </authorList>
    </citation>
    <scope>NUCLEOTIDE SEQUENCE [LARGE SCALE GENOMIC DNA]</scope>
    <source>
        <strain evidence="2 3">DSM 45671</strain>
    </source>
</reference>
<feature type="compositionally biased region" description="Polar residues" evidence="1">
    <location>
        <begin position="49"/>
        <end position="59"/>
    </location>
</feature>
<organism evidence="2 3">
    <name type="scientific">Pseudonocardia hierapolitana</name>
    <dbReference type="NCBI Taxonomy" id="1128676"/>
    <lineage>
        <taxon>Bacteria</taxon>
        <taxon>Bacillati</taxon>
        <taxon>Actinomycetota</taxon>
        <taxon>Actinomycetes</taxon>
        <taxon>Pseudonocardiales</taxon>
        <taxon>Pseudonocardiaceae</taxon>
        <taxon>Pseudonocardia</taxon>
    </lineage>
</organism>
<accession>A0A561SX84</accession>
<protein>
    <submittedName>
        <fullName evidence="2">Uncharacterized protein</fullName>
    </submittedName>
</protein>
<dbReference type="Proteomes" id="UP000321261">
    <property type="component" value="Unassembled WGS sequence"/>
</dbReference>
<proteinExistence type="predicted"/>
<gene>
    <name evidence="2" type="ORF">FHX44_115411</name>
</gene>
<feature type="compositionally biased region" description="Low complexity" evidence="1">
    <location>
        <begin position="97"/>
        <end position="107"/>
    </location>
</feature>
<feature type="compositionally biased region" description="Acidic residues" evidence="1">
    <location>
        <begin position="144"/>
        <end position="173"/>
    </location>
</feature>
<evidence type="ECO:0000313" key="3">
    <source>
        <dbReference type="Proteomes" id="UP000321261"/>
    </source>
</evidence>